<reference evidence="2" key="1">
    <citation type="submission" date="2020-04" db="EMBL/GenBank/DDBJ databases">
        <title>Draft genome resource of the tomato pathogen Pseudocercospora fuligena.</title>
        <authorList>
            <person name="Zaccaron A."/>
        </authorList>
    </citation>
    <scope>NUCLEOTIDE SEQUENCE</scope>
    <source>
        <strain evidence="2">PF001</strain>
    </source>
</reference>
<feature type="region of interest" description="Disordered" evidence="1">
    <location>
        <begin position="138"/>
        <end position="171"/>
    </location>
</feature>
<feature type="region of interest" description="Disordered" evidence="1">
    <location>
        <begin position="245"/>
        <end position="282"/>
    </location>
</feature>
<keyword evidence="3" id="KW-1185">Reference proteome</keyword>
<sequence length="424" mass="46517">MPPPTGNDYFIDEIYHSEQRLPKNVMRDKFSYNDVQISNCQIAELKIGSLHIRDFGASNISIGKVAIDHMWVDNGDEEADRMGAIDGNASTRKDPGPIDDDNISVESEESFKSQISPDFRPRQSTQIAAAQALESQLRAARAAKRSDKSKVESLANDQASHTPPTPYDPEKQAYAESVSDLNTTAQPDIGVGDTRPRPGLISQMLAAEARANDAAEELNREQGGPESSSHPPCFVVTQDGIVLPRLPTTAEPKVTKTPIRLPSSTSDDHDDLAQPSYPKPLPPASPTVMPALAVRQALAFHPHPGPPGSPTIFPAIAVAQPPEPILHPQPDRQNNRDVQFLPLTEHVGSNWRTHPNLNAEIRHMEARMRDEGFLGRAVFLPSDSFDNVRNPGGRHPDSEGGMLTYMSADRFMEERLRMEDESAG</sequence>
<dbReference type="Proteomes" id="UP000660729">
    <property type="component" value="Unassembled WGS sequence"/>
</dbReference>
<evidence type="ECO:0000313" key="3">
    <source>
        <dbReference type="Proteomes" id="UP000660729"/>
    </source>
</evidence>
<comment type="caution">
    <text evidence="2">The sequence shown here is derived from an EMBL/GenBank/DDBJ whole genome shotgun (WGS) entry which is preliminary data.</text>
</comment>
<evidence type="ECO:0000256" key="1">
    <source>
        <dbReference type="SAM" id="MobiDB-lite"/>
    </source>
</evidence>
<protein>
    <submittedName>
        <fullName evidence="2">Uncharacterized protein</fullName>
    </submittedName>
</protein>
<dbReference type="EMBL" id="JABCIY010000204">
    <property type="protein sequence ID" value="KAF7188945.1"/>
    <property type="molecule type" value="Genomic_DNA"/>
</dbReference>
<gene>
    <name evidence="2" type="ORF">HII31_09868</name>
</gene>
<accession>A0A8H6VJF2</accession>
<organism evidence="2 3">
    <name type="scientific">Pseudocercospora fuligena</name>
    <dbReference type="NCBI Taxonomy" id="685502"/>
    <lineage>
        <taxon>Eukaryota</taxon>
        <taxon>Fungi</taxon>
        <taxon>Dikarya</taxon>
        <taxon>Ascomycota</taxon>
        <taxon>Pezizomycotina</taxon>
        <taxon>Dothideomycetes</taxon>
        <taxon>Dothideomycetidae</taxon>
        <taxon>Mycosphaerellales</taxon>
        <taxon>Mycosphaerellaceae</taxon>
        <taxon>Pseudocercospora</taxon>
    </lineage>
</organism>
<name>A0A8H6VJF2_9PEZI</name>
<evidence type="ECO:0000313" key="2">
    <source>
        <dbReference type="EMBL" id="KAF7188945.1"/>
    </source>
</evidence>
<dbReference type="OrthoDB" id="10361463at2759"/>
<dbReference type="AlphaFoldDB" id="A0A8H6VJF2"/>
<feature type="region of interest" description="Disordered" evidence="1">
    <location>
        <begin position="211"/>
        <end position="232"/>
    </location>
</feature>
<proteinExistence type="predicted"/>
<feature type="compositionally biased region" description="Basic and acidic residues" evidence="1">
    <location>
        <begin position="211"/>
        <end position="220"/>
    </location>
</feature>